<gene>
    <name evidence="2" type="ORF">K7X08_033769</name>
</gene>
<reference evidence="3" key="1">
    <citation type="journal article" date="2023" name="Proc. Natl. Acad. Sci. U.S.A.">
        <title>Genomic and structural basis for evolution of tropane alkaloid biosynthesis.</title>
        <authorList>
            <person name="Wanga Y.-J."/>
            <person name="Taina T."/>
            <person name="Yua J.-Y."/>
            <person name="Lia J."/>
            <person name="Xua B."/>
            <person name="Chenc J."/>
            <person name="D'Auriad J.C."/>
            <person name="Huanga J.-P."/>
            <person name="Huanga S.-X."/>
        </authorList>
    </citation>
    <scope>NUCLEOTIDE SEQUENCE [LARGE SCALE GENOMIC DNA]</scope>
    <source>
        <strain evidence="3">cv. KIB-2019</strain>
    </source>
</reference>
<evidence type="ECO:0000313" key="3">
    <source>
        <dbReference type="Proteomes" id="UP001152561"/>
    </source>
</evidence>
<keyword evidence="3" id="KW-1185">Reference proteome</keyword>
<comment type="caution">
    <text evidence="2">The sequence shown here is derived from an EMBL/GenBank/DDBJ whole genome shotgun (WGS) entry which is preliminary data.</text>
</comment>
<accession>A0A9Q1M3S8</accession>
<dbReference type="OrthoDB" id="1301333at2759"/>
<dbReference type="Proteomes" id="UP001152561">
    <property type="component" value="Unassembled WGS sequence"/>
</dbReference>
<organism evidence="2 3">
    <name type="scientific">Anisodus acutangulus</name>
    <dbReference type="NCBI Taxonomy" id="402998"/>
    <lineage>
        <taxon>Eukaryota</taxon>
        <taxon>Viridiplantae</taxon>
        <taxon>Streptophyta</taxon>
        <taxon>Embryophyta</taxon>
        <taxon>Tracheophyta</taxon>
        <taxon>Spermatophyta</taxon>
        <taxon>Magnoliopsida</taxon>
        <taxon>eudicotyledons</taxon>
        <taxon>Gunneridae</taxon>
        <taxon>Pentapetalae</taxon>
        <taxon>asterids</taxon>
        <taxon>lamiids</taxon>
        <taxon>Solanales</taxon>
        <taxon>Solanaceae</taxon>
        <taxon>Solanoideae</taxon>
        <taxon>Hyoscyameae</taxon>
        <taxon>Anisodus</taxon>
    </lineage>
</organism>
<proteinExistence type="predicted"/>
<evidence type="ECO:0000256" key="1">
    <source>
        <dbReference type="SAM" id="MobiDB-lite"/>
    </source>
</evidence>
<evidence type="ECO:0000313" key="2">
    <source>
        <dbReference type="EMBL" id="KAJ8550062.1"/>
    </source>
</evidence>
<sequence>MSDMQKGLISATKEVFTACLEPQQEHQLLLQNQALQGESNHNHQQLKDKQQPYRRKYTKPSVPSKSKATTKVNVFQQSSIGSTRKSSVFDTQEASTSMGGSRSKYKRSRVVGQSVFVVESEYRIINQGMPSNRLVSTYDTKFNSGDM</sequence>
<feature type="region of interest" description="Disordered" evidence="1">
    <location>
        <begin position="30"/>
        <end position="105"/>
    </location>
</feature>
<name>A0A9Q1M3S8_9SOLA</name>
<protein>
    <submittedName>
        <fullName evidence="2">Uncharacterized protein</fullName>
    </submittedName>
</protein>
<dbReference type="EMBL" id="JAJAGQ010000011">
    <property type="protein sequence ID" value="KAJ8550062.1"/>
    <property type="molecule type" value="Genomic_DNA"/>
</dbReference>
<feature type="compositionally biased region" description="Polar residues" evidence="1">
    <location>
        <begin position="61"/>
        <end position="100"/>
    </location>
</feature>
<dbReference type="AlphaFoldDB" id="A0A9Q1M3S8"/>